<sequence>MRKRALLLGIHAEPPRWLQIVYMSIVPVIAIAGYYWISSNYLADNPHGKLLPSFMMMLRRFLVLTSFSGIDFELNWVWGFIPVPDITLIGSLFWGDTAISLFLRLLTGLTIASAVGLILGLNIAMFRTLQFLVLPWVTVLSFVPVVAVMPILLIVLGIGEEAKIVLIILGLVFIITLSMYEKTREIAQELLVNARTLGATDLGLTYRVVLPMVIPDLLQTMRLNMGIAWYCLLMGEAIAAQQGLGYRIFLFRRVGPDMAGILPYVICITLFAFAIYYLLGCIERRLFPWKTDGEKQ</sequence>
<dbReference type="AlphaFoldDB" id="A0A0G1Z6K2"/>
<evidence type="ECO:0000256" key="5">
    <source>
        <dbReference type="ARBA" id="ARBA00022989"/>
    </source>
</evidence>
<evidence type="ECO:0000256" key="2">
    <source>
        <dbReference type="ARBA" id="ARBA00022448"/>
    </source>
</evidence>
<feature type="transmembrane region" description="Helical" evidence="7">
    <location>
        <begin position="58"/>
        <end position="81"/>
    </location>
</feature>
<protein>
    <submittedName>
        <fullName evidence="9">ABC-type transporter, integral membrane subunit</fullName>
    </submittedName>
</protein>
<dbReference type="PANTHER" id="PTHR30151">
    <property type="entry name" value="ALKANE SULFONATE ABC TRANSPORTER-RELATED, MEMBRANE SUBUNIT"/>
    <property type="match status" value="1"/>
</dbReference>
<keyword evidence="2 7" id="KW-0813">Transport</keyword>
<dbReference type="Proteomes" id="UP000034273">
    <property type="component" value="Unassembled WGS sequence"/>
</dbReference>
<evidence type="ECO:0000256" key="4">
    <source>
        <dbReference type="ARBA" id="ARBA00022692"/>
    </source>
</evidence>
<evidence type="ECO:0000256" key="7">
    <source>
        <dbReference type="RuleBase" id="RU363032"/>
    </source>
</evidence>
<feature type="transmembrane region" description="Helical" evidence="7">
    <location>
        <begin position="20"/>
        <end position="37"/>
    </location>
</feature>
<organism evidence="9 10">
    <name type="scientific">Candidatus Kaiserbacteria bacterium GW2011_GWA2_52_12</name>
    <dbReference type="NCBI Taxonomy" id="1618671"/>
    <lineage>
        <taxon>Bacteria</taxon>
        <taxon>Candidatus Kaiseribacteriota</taxon>
    </lineage>
</organism>
<evidence type="ECO:0000313" key="10">
    <source>
        <dbReference type="Proteomes" id="UP000034273"/>
    </source>
</evidence>
<dbReference type="STRING" id="1618671.UY67_C0028G0007"/>
<dbReference type="InterPro" id="IPR035906">
    <property type="entry name" value="MetI-like_sf"/>
</dbReference>
<evidence type="ECO:0000256" key="3">
    <source>
        <dbReference type="ARBA" id="ARBA00022475"/>
    </source>
</evidence>
<dbReference type="SUPFAM" id="SSF161098">
    <property type="entry name" value="MetI-like"/>
    <property type="match status" value="1"/>
</dbReference>
<feature type="transmembrane region" description="Helical" evidence="7">
    <location>
        <begin position="261"/>
        <end position="279"/>
    </location>
</feature>
<dbReference type="PROSITE" id="PS50928">
    <property type="entry name" value="ABC_TM1"/>
    <property type="match status" value="1"/>
</dbReference>
<evidence type="ECO:0000256" key="1">
    <source>
        <dbReference type="ARBA" id="ARBA00004651"/>
    </source>
</evidence>
<evidence type="ECO:0000259" key="8">
    <source>
        <dbReference type="PROSITE" id="PS50928"/>
    </source>
</evidence>
<dbReference type="CDD" id="cd06261">
    <property type="entry name" value="TM_PBP2"/>
    <property type="match status" value="1"/>
</dbReference>
<dbReference type="Gene3D" id="1.10.3720.10">
    <property type="entry name" value="MetI-like"/>
    <property type="match status" value="1"/>
</dbReference>
<feature type="transmembrane region" description="Helical" evidence="7">
    <location>
        <begin position="101"/>
        <end position="121"/>
    </location>
</feature>
<comment type="caution">
    <text evidence="9">The sequence shown here is derived from an EMBL/GenBank/DDBJ whole genome shotgun (WGS) entry which is preliminary data.</text>
</comment>
<feature type="transmembrane region" description="Helical" evidence="7">
    <location>
        <begin position="133"/>
        <end position="158"/>
    </location>
</feature>
<comment type="similarity">
    <text evidence="7">Belongs to the binding-protein-dependent transport system permease family.</text>
</comment>
<reference evidence="9 10" key="1">
    <citation type="journal article" date="2015" name="Nature">
        <title>rRNA introns, odd ribosomes, and small enigmatic genomes across a large radiation of phyla.</title>
        <authorList>
            <person name="Brown C.T."/>
            <person name="Hug L.A."/>
            <person name="Thomas B.C."/>
            <person name="Sharon I."/>
            <person name="Castelle C.J."/>
            <person name="Singh A."/>
            <person name="Wilkins M.J."/>
            <person name="Williams K.H."/>
            <person name="Banfield J.F."/>
        </authorList>
    </citation>
    <scope>NUCLEOTIDE SEQUENCE [LARGE SCALE GENOMIC DNA]</scope>
</reference>
<accession>A0A0G1Z6K2</accession>
<feature type="domain" description="ABC transmembrane type-1" evidence="8">
    <location>
        <begin position="102"/>
        <end position="279"/>
    </location>
</feature>
<dbReference type="GO" id="GO:0005886">
    <property type="term" value="C:plasma membrane"/>
    <property type="evidence" value="ECO:0007669"/>
    <property type="project" value="UniProtKB-SubCell"/>
</dbReference>
<gene>
    <name evidence="9" type="ORF">UY67_C0028G0007</name>
</gene>
<name>A0A0G1Z6K2_9BACT</name>
<feature type="transmembrane region" description="Helical" evidence="7">
    <location>
        <begin position="164"/>
        <end position="180"/>
    </location>
</feature>
<comment type="subcellular location">
    <subcellularLocation>
        <location evidence="1 7">Cell membrane</location>
        <topology evidence="1 7">Multi-pass membrane protein</topology>
    </subcellularLocation>
</comment>
<evidence type="ECO:0000313" key="9">
    <source>
        <dbReference type="EMBL" id="KKW23117.1"/>
    </source>
</evidence>
<dbReference type="PANTHER" id="PTHR30151:SF0">
    <property type="entry name" value="ABC TRANSPORTER PERMEASE PROTEIN MJ0413-RELATED"/>
    <property type="match status" value="1"/>
</dbReference>
<dbReference type="InterPro" id="IPR000515">
    <property type="entry name" value="MetI-like"/>
</dbReference>
<dbReference type="GO" id="GO:0055085">
    <property type="term" value="P:transmembrane transport"/>
    <property type="evidence" value="ECO:0007669"/>
    <property type="project" value="InterPro"/>
</dbReference>
<keyword evidence="3" id="KW-1003">Cell membrane</keyword>
<proteinExistence type="inferred from homology"/>
<keyword evidence="5 7" id="KW-1133">Transmembrane helix</keyword>
<dbReference type="Pfam" id="PF00528">
    <property type="entry name" value="BPD_transp_1"/>
    <property type="match status" value="1"/>
</dbReference>
<dbReference type="PATRIC" id="fig|1618671.3.peg.843"/>
<evidence type="ECO:0000256" key="6">
    <source>
        <dbReference type="ARBA" id="ARBA00023136"/>
    </source>
</evidence>
<keyword evidence="4 7" id="KW-0812">Transmembrane</keyword>
<keyword evidence="6 7" id="KW-0472">Membrane</keyword>
<dbReference type="EMBL" id="LCQW01000028">
    <property type="protein sequence ID" value="KKW23117.1"/>
    <property type="molecule type" value="Genomic_DNA"/>
</dbReference>
<feature type="transmembrane region" description="Helical" evidence="7">
    <location>
        <begin position="227"/>
        <end position="249"/>
    </location>
</feature>